<dbReference type="GO" id="GO:0000981">
    <property type="term" value="F:DNA-binding transcription factor activity, RNA polymerase II-specific"/>
    <property type="evidence" value="ECO:0007669"/>
    <property type="project" value="TreeGrafter"/>
</dbReference>
<evidence type="ECO:0000259" key="13">
    <source>
        <dbReference type="PROSITE" id="PS50157"/>
    </source>
</evidence>
<gene>
    <name evidence="14" type="ORF">CM83_44212</name>
</gene>
<dbReference type="Gene3D" id="3.30.160.60">
    <property type="entry name" value="Classic Zinc Finger"/>
    <property type="match status" value="3"/>
</dbReference>
<dbReference type="AlphaFoldDB" id="A0A0A9ZFL7"/>
<evidence type="ECO:0000313" key="14">
    <source>
        <dbReference type="EMBL" id="JAG40675.1"/>
    </source>
</evidence>
<evidence type="ECO:0000256" key="9">
    <source>
        <dbReference type="ARBA" id="ARBA00023163"/>
    </source>
</evidence>
<dbReference type="InterPro" id="IPR013087">
    <property type="entry name" value="Znf_C2H2_type"/>
</dbReference>
<feature type="non-terminal residue" evidence="14">
    <location>
        <position position="1"/>
    </location>
</feature>
<keyword evidence="6" id="KW-0862">Zinc</keyword>
<feature type="compositionally biased region" description="Basic and acidic residues" evidence="12">
    <location>
        <begin position="153"/>
        <end position="191"/>
    </location>
</feature>
<proteinExistence type="inferred from homology"/>
<keyword evidence="7" id="KW-0805">Transcription regulation</keyword>
<dbReference type="SMART" id="SM00355">
    <property type="entry name" value="ZnF_C2H2"/>
    <property type="match status" value="6"/>
</dbReference>
<feature type="domain" description="C2H2-type" evidence="13">
    <location>
        <begin position="10"/>
        <end position="37"/>
    </location>
</feature>
<feature type="region of interest" description="Disordered" evidence="12">
    <location>
        <begin position="61"/>
        <end position="99"/>
    </location>
</feature>
<keyword evidence="10" id="KW-0539">Nucleus</keyword>
<name>A0A0A9ZFL7_LYGHE</name>
<evidence type="ECO:0000256" key="7">
    <source>
        <dbReference type="ARBA" id="ARBA00023015"/>
    </source>
</evidence>
<dbReference type="EMBL" id="GBHO01002929">
    <property type="protein sequence ID" value="JAG40675.1"/>
    <property type="molecule type" value="Transcribed_RNA"/>
</dbReference>
<dbReference type="GO" id="GO:0000978">
    <property type="term" value="F:RNA polymerase II cis-regulatory region sequence-specific DNA binding"/>
    <property type="evidence" value="ECO:0007669"/>
    <property type="project" value="TreeGrafter"/>
</dbReference>
<sequence>NNQTNTQESFACPKCSETYKSQRNLNLHLKYDCGVDPKFSCTLCPFKSKLKVRIIQHYKARHNTTMRQQNEKQNAQEKKKEHKERGYHKIDTSKSSESFSCPNCSKSYLTQKDLNLHLKDDCGARFGCTMCPFKSDLKVHIIEHYKDHHLATLRQQKEEQNTEDEKMREERRKQGIVQREEQKEAGSDQKKGAPKPSERFACSKCSKSYKFSKHLTWHLQYECSDVEPKFGCSSCSFRGKYKRTVLRHIEKVHPTYEQLVEKANKEARKKASKIAKDGTTVIERFPCSKCTRSYKFK</sequence>
<keyword evidence="9" id="KW-0804">Transcription</keyword>
<keyword evidence="4" id="KW-0677">Repeat</keyword>
<dbReference type="GO" id="GO:0008270">
    <property type="term" value="F:zinc ion binding"/>
    <property type="evidence" value="ECO:0007669"/>
    <property type="project" value="UniProtKB-KW"/>
</dbReference>
<keyword evidence="5 11" id="KW-0863">Zinc-finger</keyword>
<evidence type="ECO:0000256" key="2">
    <source>
        <dbReference type="ARBA" id="ARBA00006991"/>
    </source>
</evidence>
<keyword evidence="3" id="KW-0479">Metal-binding</keyword>
<feature type="non-terminal residue" evidence="14">
    <location>
        <position position="297"/>
    </location>
</feature>
<feature type="domain" description="C2H2-type" evidence="13">
    <location>
        <begin position="99"/>
        <end position="126"/>
    </location>
</feature>
<reference evidence="14" key="1">
    <citation type="journal article" date="2014" name="PLoS ONE">
        <title>Transcriptome-Based Identification of ABC Transporters in the Western Tarnished Plant Bug Lygus hesperus.</title>
        <authorList>
            <person name="Hull J.J."/>
            <person name="Chaney K."/>
            <person name="Geib S.M."/>
            <person name="Fabrick J.A."/>
            <person name="Brent C.S."/>
            <person name="Walsh D."/>
            <person name="Lavine L.C."/>
        </authorList>
    </citation>
    <scope>NUCLEOTIDE SEQUENCE</scope>
</reference>
<dbReference type="PROSITE" id="PS50157">
    <property type="entry name" value="ZINC_FINGER_C2H2_2"/>
    <property type="match status" value="2"/>
</dbReference>
<evidence type="ECO:0000256" key="5">
    <source>
        <dbReference type="ARBA" id="ARBA00022771"/>
    </source>
</evidence>
<dbReference type="PANTHER" id="PTHR45925">
    <property type="entry name" value="ZINC FINGER PROTEIN"/>
    <property type="match status" value="1"/>
</dbReference>
<reference evidence="14" key="2">
    <citation type="submission" date="2014-07" db="EMBL/GenBank/DDBJ databases">
        <authorList>
            <person name="Hull J."/>
        </authorList>
    </citation>
    <scope>NUCLEOTIDE SEQUENCE</scope>
</reference>
<evidence type="ECO:0000256" key="10">
    <source>
        <dbReference type="ARBA" id="ARBA00023242"/>
    </source>
</evidence>
<evidence type="ECO:0000256" key="1">
    <source>
        <dbReference type="ARBA" id="ARBA00004123"/>
    </source>
</evidence>
<evidence type="ECO:0000256" key="8">
    <source>
        <dbReference type="ARBA" id="ARBA00023125"/>
    </source>
</evidence>
<evidence type="ECO:0000256" key="11">
    <source>
        <dbReference type="PROSITE-ProRule" id="PRU00042"/>
    </source>
</evidence>
<comment type="similarity">
    <text evidence="2">Belongs to the krueppel C2H2-type zinc-finger protein family.</text>
</comment>
<feature type="region of interest" description="Disordered" evidence="12">
    <location>
        <begin position="153"/>
        <end position="200"/>
    </location>
</feature>
<evidence type="ECO:0000256" key="4">
    <source>
        <dbReference type="ARBA" id="ARBA00022737"/>
    </source>
</evidence>
<feature type="compositionally biased region" description="Basic and acidic residues" evidence="12">
    <location>
        <begin position="74"/>
        <end position="94"/>
    </location>
</feature>
<dbReference type="InterPro" id="IPR051967">
    <property type="entry name" value="Krueppel_C2H2-ZF"/>
</dbReference>
<comment type="subcellular location">
    <subcellularLocation>
        <location evidence="1">Nucleus</location>
    </subcellularLocation>
</comment>
<evidence type="ECO:0000256" key="12">
    <source>
        <dbReference type="SAM" id="MobiDB-lite"/>
    </source>
</evidence>
<organism evidence="14">
    <name type="scientific">Lygus hesperus</name>
    <name type="common">Western plant bug</name>
    <dbReference type="NCBI Taxonomy" id="30085"/>
    <lineage>
        <taxon>Eukaryota</taxon>
        <taxon>Metazoa</taxon>
        <taxon>Ecdysozoa</taxon>
        <taxon>Arthropoda</taxon>
        <taxon>Hexapoda</taxon>
        <taxon>Insecta</taxon>
        <taxon>Pterygota</taxon>
        <taxon>Neoptera</taxon>
        <taxon>Paraneoptera</taxon>
        <taxon>Hemiptera</taxon>
        <taxon>Heteroptera</taxon>
        <taxon>Panheteroptera</taxon>
        <taxon>Cimicomorpha</taxon>
        <taxon>Miridae</taxon>
        <taxon>Mirini</taxon>
        <taxon>Lygus</taxon>
    </lineage>
</organism>
<protein>
    <recommendedName>
        <fullName evidence="13">C2H2-type domain-containing protein</fullName>
    </recommendedName>
</protein>
<dbReference type="GO" id="GO:0005634">
    <property type="term" value="C:nucleus"/>
    <property type="evidence" value="ECO:0007669"/>
    <property type="project" value="UniProtKB-SubCell"/>
</dbReference>
<evidence type="ECO:0000256" key="6">
    <source>
        <dbReference type="ARBA" id="ARBA00022833"/>
    </source>
</evidence>
<accession>A0A0A9ZFL7</accession>
<keyword evidence="8" id="KW-0238">DNA-binding</keyword>
<evidence type="ECO:0000256" key="3">
    <source>
        <dbReference type="ARBA" id="ARBA00022723"/>
    </source>
</evidence>
<dbReference type="Pfam" id="PF00096">
    <property type="entry name" value="zf-C2H2"/>
    <property type="match status" value="2"/>
</dbReference>